<dbReference type="KEGG" id="dpx:DAPPUDRAFT_50067"/>
<dbReference type="Proteomes" id="UP000000305">
    <property type="component" value="Unassembled WGS sequence"/>
</dbReference>
<dbReference type="SUPFAM" id="SSF56104">
    <property type="entry name" value="SAICAR synthase-like"/>
    <property type="match status" value="1"/>
</dbReference>
<gene>
    <name evidence="3" type="ORF">DAPPUDRAFT_50067</name>
</gene>
<evidence type="ECO:0000259" key="2">
    <source>
        <dbReference type="PROSITE" id="PS51455"/>
    </source>
</evidence>
<evidence type="ECO:0000313" key="4">
    <source>
        <dbReference type="Proteomes" id="UP000000305"/>
    </source>
</evidence>
<dbReference type="Gene3D" id="3.30.810.10">
    <property type="entry name" value="2-Layer Sandwich"/>
    <property type="match status" value="1"/>
</dbReference>
<dbReference type="GO" id="GO:0005886">
    <property type="term" value="C:plasma membrane"/>
    <property type="evidence" value="ECO:0000318"/>
    <property type="project" value="GO_Central"/>
</dbReference>
<dbReference type="AlphaFoldDB" id="E9GG75"/>
<proteinExistence type="predicted"/>
<dbReference type="EMBL" id="GL732543">
    <property type="protein sequence ID" value="EFX81348.1"/>
    <property type="molecule type" value="Genomic_DNA"/>
</dbReference>
<dbReference type="SMART" id="SM00330">
    <property type="entry name" value="PIPKc"/>
    <property type="match status" value="1"/>
</dbReference>
<dbReference type="HOGENOM" id="CLU_004312_5_2_1"/>
<reference evidence="3 4" key="1">
    <citation type="journal article" date="2011" name="Science">
        <title>The ecoresponsive genome of Daphnia pulex.</title>
        <authorList>
            <person name="Colbourne J.K."/>
            <person name="Pfrender M.E."/>
            <person name="Gilbert D."/>
            <person name="Thomas W.K."/>
            <person name="Tucker A."/>
            <person name="Oakley T.H."/>
            <person name="Tokishita S."/>
            <person name="Aerts A."/>
            <person name="Arnold G.J."/>
            <person name="Basu M.K."/>
            <person name="Bauer D.J."/>
            <person name="Caceres C.E."/>
            <person name="Carmel L."/>
            <person name="Casola C."/>
            <person name="Choi J.H."/>
            <person name="Detter J.C."/>
            <person name="Dong Q."/>
            <person name="Dusheyko S."/>
            <person name="Eads B.D."/>
            <person name="Frohlich T."/>
            <person name="Geiler-Samerotte K.A."/>
            <person name="Gerlach D."/>
            <person name="Hatcher P."/>
            <person name="Jogdeo S."/>
            <person name="Krijgsveld J."/>
            <person name="Kriventseva E.V."/>
            <person name="Kultz D."/>
            <person name="Laforsch C."/>
            <person name="Lindquist E."/>
            <person name="Lopez J."/>
            <person name="Manak J.R."/>
            <person name="Muller J."/>
            <person name="Pangilinan J."/>
            <person name="Patwardhan R.P."/>
            <person name="Pitluck S."/>
            <person name="Pritham E.J."/>
            <person name="Rechtsteiner A."/>
            <person name="Rho M."/>
            <person name="Rogozin I.B."/>
            <person name="Sakarya O."/>
            <person name="Salamov A."/>
            <person name="Schaack S."/>
            <person name="Shapiro H."/>
            <person name="Shiga Y."/>
            <person name="Skalitzky C."/>
            <person name="Smith Z."/>
            <person name="Souvorov A."/>
            <person name="Sung W."/>
            <person name="Tang Z."/>
            <person name="Tsuchiya D."/>
            <person name="Tu H."/>
            <person name="Vos H."/>
            <person name="Wang M."/>
            <person name="Wolf Y.I."/>
            <person name="Yamagata H."/>
            <person name="Yamada T."/>
            <person name="Ye Y."/>
            <person name="Shaw J.R."/>
            <person name="Andrews J."/>
            <person name="Crease T.J."/>
            <person name="Tang H."/>
            <person name="Lucas S.M."/>
            <person name="Robertson H.M."/>
            <person name="Bork P."/>
            <person name="Koonin E.V."/>
            <person name="Zdobnov E.M."/>
            <person name="Grigoriev I.V."/>
            <person name="Lynch M."/>
            <person name="Boore J.L."/>
        </authorList>
    </citation>
    <scope>NUCLEOTIDE SEQUENCE [LARGE SCALE GENOMIC DNA]</scope>
</reference>
<dbReference type="InParanoid" id="E9GG75"/>
<dbReference type="GO" id="GO:0046854">
    <property type="term" value="P:phosphatidylinositol phosphate biosynthetic process"/>
    <property type="evidence" value="ECO:0000318"/>
    <property type="project" value="GO_Central"/>
</dbReference>
<keyword evidence="1" id="KW-0547">Nucleotide-binding</keyword>
<dbReference type="InterPro" id="IPR023610">
    <property type="entry name" value="PInositol-4/5-P-5/4-kinase"/>
</dbReference>
<dbReference type="OrthoDB" id="70770at2759"/>
<name>E9GG75_DAPPU</name>
<organism evidence="3 4">
    <name type="scientific">Daphnia pulex</name>
    <name type="common">Water flea</name>
    <dbReference type="NCBI Taxonomy" id="6669"/>
    <lineage>
        <taxon>Eukaryota</taxon>
        <taxon>Metazoa</taxon>
        <taxon>Ecdysozoa</taxon>
        <taxon>Arthropoda</taxon>
        <taxon>Crustacea</taxon>
        <taxon>Branchiopoda</taxon>
        <taxon>Diplostraca</taxon>
        <taxon>Cladocera</taxon>
        <taxon>Anomopoda</taxon>
        <taxon>Daphniidae</taxon>
        <taxon>Daphnia</taxon>
    </lineage>
</organism>
<dbReference type="InterPro" id="IPR002498">
    <property type="entry name" value="PInositol-4-P-4/5-kinase_core"/>
</dbReference>
<protein>
    <recommendedName>
        <fullName evidence="2">PIPK domain-containing protein</fullName>
    </recommendedName>
</protein>
<dbReference type="OMA" id="FMCNAEV"/>
<feature type="non-terminal residue" evidence="3">
    <location>
        <position position="1"/>
    </location>
</feature>
<keyword evidence="1" id="KW-0067">ATP-binding</keyword>
<dbReference type="eggNOG" id="KOG0229">
    <property type="taxonomic scope" value="Eukaryota"/>
</dbReference>
<dbReference type="PhylomeDB" id="E9GG75"/>
<keyword evidence="4" id="KW-1185">Reference proteome</keyword>
<dbReference type="CDD" id="cd17301">
    <property type="entry name" value="PIPKc_PIP5KI"/>
    <property type="match status" value="1"/>
</dbReference>
<dbReference type="InterPro" id="IPR027483">
    <property type="entry name" value="PInositol-4-P-4/5-kinase_C_sf"/>
</dbReference>
<keyword evidence="1" id="KW-0808">Transferase</keyword>
<dbReference type="PANTHER" id="PTHR23086">
    <property type="entry name" value="PHOSPHATIDYLINOSITOL-4-PHOSPHATE 5-KINASE"/>
    <property type="match status" value="1"/>
</dbReference>
<dbReference type="PANTHER" id="PTHR23086:SF101">
    <property type="entry name" value="LP03320P-RELATED"/>
    <property type="match status" value="1"/>
</dbReference>
<dbReference type="PROSITE" id="PS51455">
    <property type="entry name" value="PIPK"/>
    <property type="match status" value="1"/>
</dbReference>
<dbReference type="GO" id="GO:0005524">
    <property type="term" value="F:ATP binding"/>
    <property type="evidence" value="ECO:0007669"/>
    <property type="project" value="UniProtKB-UniRule"/>
</dbReference>
<dbReference type="Gene3D" id="3.30.800.10">
    <property type="entry name" value="Phosphatidylinositol Phosphate Kinase II Beta"/>
    <property type="match status" value="1"/>
</dbReference>
<dbReference type="Pfam" id="PF01504">
    <property type="entry name" value="PIP5K"/>
    <property type="match status" value="1"/>
</dbReference>
<evidence type="ECO:0000313" key="3">
    <source>
        <dbReference type="EMBL" id="EFX81348.1"/>
    </source>
</evidence>
<dbReference type="STRING" id="6669.E9GG75"/>
<dbReference type="InterPro" id="IPR027484">
    <property type="entry name" value="PInositol-4-P-5-kinase_N"/>
</dbReference>
<accession>E9GG75</accession>
<feature type="domain" description="PIPK" evidence="2">
    <location>
        <begin position="1"/>
        <end position="395"/>
    </location>
</feature>
<keyword evidence="1" id="KW-0418">Kinase</keyword>
<dbReference type="GO" id="GO:0016308">
    <property type="term" value="F:1-phosphatidylinositol-4-phosphate 5-kinase activity"/>
    <property type="evidence" value="ECO:0000318"/>
    <property type="project" value="GO_Central"/>
</dbReference>
<evidence type="ECO:0000256" key="1">
    <source>
        <dbReference type="PROSITE-ProRule" id="PRU00781"/>
    </source>
</evidence>
<sequence length="402" mass="46049">TSSITYSIQLGLRHAVRGRSEKPERDILMRDFKTIESQYFSFQGSEQIPDAHRYSDFRFESFAPVAFHYFRNLFCIHPQEFLLSLCNQPLRELGNSGASGSIFYVSADDEFIIKTVKYQEGDFLQKLLPGYNMNLNQNPRTLLPKFFGFYSYIYNAKHMRMVVMNNLLPSSIKLHEKYDLKGSTFNRKASPEERSKSVPTFKDLDFMEVHPGGLLLEAEIYNALINSIQRDCRVLESFKIMDYSLLVAIHNLDLAAKEEAEHRRNNSIDGENSAGTKTSFRTAKTSQSSIILRKGSIVSRRKLVAHSTTLESIQMRNEPSGKKGDYSRLDGIPARNAKGERLIVFLGIIDILQNYRLAKKIEHALKATIHDGDSISVHHPAFYSQRFQNFMANQVFRKISSC</sequence>